<evidence type="ECO:0000256" key="1">
    <source>
        <dbReference type="SAM" id="MobiDB-lite"/>
    </source>
</evidence>
<feature type="region of interest" description="Disordered" evidence="1">
    <location>
        <begin position="202"/>
        <end position="224"/>
    </location>
</feature>
<dbReference type="Proteomes" id="UP001301924">
    <property type="component" value="Segment"/>
</dbReference>
<name>A0AA96PWW3_9CAUD</name>
<protein>
    <submittedName>
        <fullName evidence="2">Scaffold protein</fullName>
    </submittedName>
</protein>
<organism evidence="2 3">
    <name type="scientific">Caulobacter phage Quill_5.2</name>
    <dbReference type="NCBI Taxonomy" id="3075108"/>
    <lineage>
        <taxon>Viruses</taxon>
        <taxon>Duplodnaviria</taxon>
        <taxon>Heunggongvirae</taxon>
        <taxon>Uroviricota</taxon>
        <taxon>Caudoviricetes</taxon>
        <taxon>Autographivirales</taxon>
        <taxon>Autonotataviridae</taxon>
        <taxon>Lullwatervirus</taxon>
        <taxon>Lullwatervirus quill52</taxon>
    </lineage>
</organism>
<proteinExistence type="predicted"/>
<reference evidence="3" key="1">
    <citation type="journal article" date="2024" name="Viruses">
        <title>New Genera and Species of Caulobacter and Brevundimonas Bacteriophages Provide Insights into Phage Genome Evolution.</title>
        <authorList>
            <person name="Ely B."/>
            <person name="Hils M."/>
            <person name="Clarke A."/>
            <person name="Albert M."/>
            <person name="Holness N."/>
            <person name="Lenski J."/>
            <person name="Mohammadi T."/>
        </authorList>
    </citation>
    <scope>NUCLEOTIDE SEQUENCE [LARGE SCALE GENOMIC DNA]</scope>
</reference>
<accession>A0AA96PWW3</accession>
<evidence type="ECO:0000313" key="3">
    <source>
        <dbReference type="Proteomes" id="UP001301924"/>
    </source>
</evidence>
<evidence type="ECO:0000313" key="2">
    <source>
        <dbReference type="EMBL" id="WNV48169.1"/>
    </source>
</evidence>
<dbReference type="EMBL" id="OR260090">
    <property type="protein sequence ID" value="WNV48169.1"/>
    <property type="molecule type" value="Genomic_DNA"/>
</dbReference>
<sequence length="262" mass="27766">MTDTAVNVTEAQTPGVDAAAIAAAVAAELSKNTPAPAPVAAAPTPEPVATTATPEIGKIEPFSFPPSGDAGLDIALEYIGNFGLTDQHPAVIAAANGDFTQIETYLSAVKAPGYEKYLNLAKEAHARQTQAVETQATKINEAVFGVFEGEENWKKASAFAKENGTKEEIDQLNAMLRAGPLQAKAAALMIRQAYEAKVGGFTKDPKDPTAQTGQNGAVAPGPKPVLNRRTLISEIEGLRRQYGDNFQNTDAYRALHAQYENR</sequence>
<keyword evidence="3" id="KW-1185">Reference proteome</keyword>
<gene>
    <name evidence="2" type="ORF">Ql52_gp033</name>
</gene>